<reference evidence="1 2" key="1">
    <citation type="submission" date="2014-12" db="EMBL/GenBank/DDBJ databases">
        <title>16Stimator: statistical estimation of ribosomal gene copy numbers from draft genome assemblies.</title>
        <authorList>
            <person name="Perisin M.A."/>
            <person name="Vetter M."/>
            <person name="Gilbert J.A."/>
            <person name="Bergelson J."/>
        </authorList>
    </citation>
    <scope>NUCLEOTIDE SEQUENCE [LARGE SCALE GENOMIC DNA]</scope>
    <source>
        <strain evidence="1 2">MEDvA23</strain>
    </source>
</reference>
<comment type="caution">
    <text evidence="1">The sequence shown here is derived from an EMBL/GenBank/DDBJ whole genome shotgun (WGS) entry which is preliminary data.</text>
</comment>
<accession>A0A0D0N221</accession>
<dbReference type="EMBL" id="JXQQ01000003">
    <property type="protein sequence ID" value="KIQ37139.1"/>
    <property type="molecule type" value="Genomic_DNA"/>
</dbReference>
<keyword evidence="1" id="KW-0812">Transmembrane</keyword>
<evidence type="ECO:0000313" key="2">
    <source>
        <dbReference type="Proteomes" id="UP000032067"/>
    </source>
</evidence>
<sequence length="276" mass="30250">MNRPAPPSTDVTDDELHALVDGQLAPDRRTAVEEALARDPAMAAKVAAWHTQRDALRRLHGELLDEPIPAPLTSALERHLPRQAQRGNWVRWSGIAAGVLVAFAAGWLGNAQWSASRTPSTQLAKAPAMREFVHDASIAHVVYAPEKRHPVEVAASEQQHLVQWLSKRLDRPLKVPDLSTLGYTLVGGRLLPGETGARAQFMFEDTAGERVTLYIGTLDARAPDSPAARETAFRFTSEGPVPSFYWVDQGFGYAVAGRLPRDVLLKLATLAYRDLS</sequence>
<protein>
    <submittedName>
        <fullName evidence="1">Transmembrane anti-sigma factor</fullName>
    </submittedName>
</protein>
<dbReference type="OrthoDB" id="9152892at2"/>
<dbReference type="AlphaFoldDB" id="A0A0D0N221"/>
<organism evidence="1 2">
    <name type="scientific">Variovorax paradoxus</name>
    <dbReference type="NCBI Taxonomy" id="34073"/>
    <lineage>
        <taxon>Bacteria</taxon>
        <taxon>Pseudomonadati</taxon>
        <taxon>Pseudomonadota</taxon>
        <taxon>Betaproteobacteria</taxon>
        <taxon>Burkholderiales</taxon>
        <taxon>Comamonadaceae</taxon>
        <taxon>Variovorax</taxon>
    </lineage>
</organism>
<keyword evidence="1" id="KW-0472">Membrane</keyword>
<gene>
    <name evidence="1" type="ORF">RT97_00460</name>
</gene>
<evidence type="ECO:0000313" key="1">
    <source>
        <dbReference type="EMBL" id="KIQ37139.1"/>
    </source>
</evidence>
<name>A0A0D0N221_VARPD</name>
<proteinExistence type="predicted"/>
<dbReference type="RefSeq" id="WP_042576818.1">
    <property type="nucleotide sequence ID" value="NZ_JXQQ01000003.1"/>
</dbReference>
<dbReference type="Proteomes" id="UP000032067">
    <property type="component" value="Unassembled WGS sequence"/>
</dbReference>